<dbReference type="AlphaFoldDB" id="A0A673WX60"/>
<sequence length="181" mass="20558">MHSFVQLTRYPPHPVPFLFLNCERSSAPGGERLYDTEGVALCYESGDKLFCKFCQHTIDWTRKNMCCDHLKSKAHVKNKEKHRVGQSLFKQPLLVEAHQQIQDENSFRTLWPCAPSLTSNIEKLRKLRPFLVKNCKQGGAFPENESGLHQTYQPDIQGGSERSDAQQCPCNLSLPCHQSGG</sequence>
<evidence type="ECO:0000256" key="1">
    <source>
        <dbReference type="SAM" id="MobiDB-lite"/>
    </source>
</evidence>
<dbReference type="InParanoid" id="A0A673WX60"/>
<accession>A0A673WX60</accession>
<reference evidence="2" key="1">
    <citation type="submission" date="2025-08" db="UniProtKB">
        <authorList>
            <consortium name="Ensembl"/>
        </authorList>
    </citation>
    <scope>IDENTIFICATION</scope>
</reference>
<name>A0A673WX60_SALTR</name>
<evidence type="ECO:0000313" key="2">
    <source>
        <dbReference type="Ensembl" id="ENSSTUP00000013237.1"/>
    </source>
</evidence>
<keyword evidence="3" id="KW-1185">Reference proteome</keyword>
<dbReference type="Ensembl" id="ENSSTUT00000013992.1">
    <property type="protein sequence ID" value="ENSSTUP00000013237.1"/>
    <property type="gene ID" value="ENSSTUG00000006174.1"/>
</dbReference>
<evidence type="ECO:0000313" key="3">
    <source>
        <dbReference type="Proteomes" id="UP000472277"/>
    </source>
</evidence>
<organism evidence="2 3">
    <name type="scientific">Salmo trutta</name>
    <name type="common">Brown trout</name>
    <dbReference type="NCBI Taxonomy" id="8032"/>
    <lineage>
        <taxon>Eukaryota</taxon>
        <taxon>Metazoa</taxon>
        <taxon>Chordata</taxon>
        <taxon>Craniata</taxon>
        <taxon>Vertebrata</taxon>
        <taxon>Euteleostomi</taxon>
        <taxon>Actinopterygii</taxon>
        <taxon>Neopterygii</taxon>
        <taxon>Teleostei</taxon>
        <taxon>Protacanthopterygii</taxon>
        <taxon>Salmoniformes</taxon>
        <taxon>Salmonidae</taxon>
        <taxon>Salmoninae</taxon>
        <taxon>Salmo</taxon>
    </lineage>
</organism>
<dbReference type="Proteomes" id="UP000472277">
    <property type="component" value="Chromosome 12"/>
</dbReference>
<evidence type="ECO:0008006" key="4">
    <source>
        <dbReference type="Google" id="ProtNLM"/>
    </source>
</evidence>
<protein>
    <recommendedName>
        <fullName evidence="4">U1-type domain-containing protein</fullName>
    </recommendedName>
</protein>
<reference evidence="2" key="2">
    <citation type="submission" date="2025-09" db="UniProtKB">
        <authorList>
            <consortium name="Ensembl"/>
        </authorList>
    </citation>
    <scope>IDENTIFICATION</scope>
</reference>
<proteinExistence type="predicted"/>
<dbReference type="GeneTree" id="ENSGT00940000177189"/>
<feature type="region of interest" description="Disordered" evidence="1">
    <location>
        <begin position="145"/>
        <end position="164"/>
    </location>
</feature>